<gene>
    <name evidence="4" type="ORF">GCM10010991_17050</name>
</gene>
<evidence type="ECO:0000259" key="3">
    <source>
        <dbReference type="SMART" id="SM00363"/>
    </source>
</evidence>
<dbReference type="SMART" id="SM00363">
    <property type="entry name" value="S4"/>
    <property type="match status" value="1"/>
</dbReference>
<keyword evidence="5" id="KW-1185">Reference proteome</keyword>
<dbReference type="Gene3D" id="3.10.290.10">
    <property type="entry name" value="RNA-binding S4 domain"/>
    <property type="match status" value="1"/>
</dbReference>
<protein>
    <recommendedName>
        <fullName evidence="3">RNA-binding S4 domain-containing protein</fullName>
    </recommendedName>
</protein>
<dbReference type="OrthoDB" id="9797176at2"/>
<keyword evidence="1" id="KW-0694">RNA-binding</keyword>
<dbReference type="RefSeq" id="WP_146286487.1">
    <property type="nucleotide sequence ID" value="NZ_BMLP01000002.1"/>
</dbReference>
<dbReference type="EMBL" id="BMLP01000002">
    <property type="protein sequence ID" value="GGO31261.1"/>
    <property type="molecule type" value="Genomic_DNA"/>
</dbReference>
<proteinExistence type="predicted"/>
<evidence type="ECO:0000256" key="1">
    <source>
        <dbReference type="PROSITE-ProRule" id="PRU00182"/>
    </source>
</evidence>
<dbReference type="GO" id="GO:0003723">
    <property type="term" value="F:RNA binding"/>
    <property type="evidence" value="ECO:0007669"/>
    <property type="project" value="UniProtKB-KW"/>
</dbReference>
<dbReference type="PROSITE" id="PS50889">
    <property type="entry name" value="S4"/>
    <property type="match status" value="1"/>
</dbReference>
<accession>A0A917YKC6</accession>
<feature type="compositionally biased region" description="Polar residues" evidence="2">
    <location>
        <begin position="119"/>
        <end position="130"/>
    </location>
</feature>
<organism evidence="4 5">
    <name type="scientific">Gemmobacter aquaticus</name>
    <dbReference type="NCBI Taxonomy" id="490185"/>
    <lineage>
        <taxon>Bacteria</taxon>
        <taxon>Pseudomonadati</taxon>
        <taxon>Pseudomonadota</taxon>
        <taxon>Alphaproteobacteria</taxon>
        <taxon>Rhodobacterales</taxon>
        <taxon>Paracoccaceae</taxon>
        <taxon>Gemmobacter</taxon>
    </lineage>
</organism>
<dbReference type="Pfam" id="PF01479">
    <property type="entry name" value="S4"/>
    <property type="match status" value="1"/>
</dbReference>
<dbReference type="SUPFAM" id="SSF55174">
    <property type="entry name" value="Alpha-L RNA-binding motif"/>
    <property type="match status" value="1"/>
</dbReference>
<dbReference type="CDD" id="cd00165">
    <property type="entry name" value="S4"/>
    <property type="match status" value="1"/>
</dbReference>
<dbReference type="InterPro" id="IPR002942">
    <property type="entry name" value="S4_RNA-bd"/>
</dbReference>
<sequence>MAKYRSDGQARQAPVARATIRLDKWLWQARFFRSRPQACEMIAEGHLRLNGNRCLKPGHQVGEGDTLTFPQGGRIRLIRVLAPGQRRGPAYEASGLYFDLDPQSNPADAENEENRPTSDQDGWNDVSESTADGRYGNLR</sequence>
<comment type="caution">
    <text evidence="4">The sequence shown here is derived from an EMBL/GenBank/DDBJ whole genome shotgun (WGS) entry which is preliminary data.</text>
</comment>
<dbReference type="Proteomes" id="UP000598196">
    <property type="component" value="Unassembled WGS sequence"/>
</dbReference>
<dbReference type="AlphaFoldDB" id="A0A917YKC6"/>
<feature type="region of interest" description="Disordered" evidence="2">
    <location>
        <begin position="92"/>
        <end position="139"/>
    </location>
</feature>
<evidence type="ECO:0000313" key="5">
    <source>
        <dbReference type="Proteomes" id="UP000598196"/>
    </source>
</evidence>
<evidence type="ECO:0000313" key="4">
    <source>
        <dbReference type="EMBL" id="GGO31261.1"/>
    </source>
</evidence>
<dbReference type="InterPro" id="IPR036986">
    <property type="entry name" value="S4_RNA-bd_sf"/>
</dbReference>
<evidence type="ECO:0000256" key="2">
    <source>
        <dbReference type="SAM" id="MobiDB-lite"/>
    </source>
</evidence>
<reference evidence="4 5" key="1">
    <citation type="journal article" date="2014" name="Int. J. Syst. Evol. Microbiol.">
        <title>Complete genome sequence of Corynebacterium casei LMG S-19264T (=DSM 44701T), isolated from a smear-ripened cheese.</title>
        <authorList>
            <consortium name="US DOE Joint Genome Institute (JGI-PGF)"/>
            <person name="Walter F."/>
            <person name="Albersmeier A."/>
            <person name="Kalinowski J."/>
            <person name="Ruckert C."/>
        </authorList>
    </citation>
    <scope>NUCLEOTIDE SEQUENCE [LARGE SCALE GENOMIC DNA]</scope>
    <source>
        <strain evidence="4 5">CGMCC 1.7029</strain>
    </source>
</reference>
<name>A0A917YKC6_9RHOB</name>
<feature type="domain" description="RNA-binding S4" evidence="3">
    <location>
        <begin position="20"/>
        <end position="83"/>
    </location>
</feature>